<comment type="caution">
    <text evidence="14">The sequence shown here is derived from an EMBL/GenBank/DDBJ whole genome shotgun (WGS) entry which is preliminary data.</text>
</comment>
<comment type="pathway">
    <text evidence="3 12">Cofactor biosynthesis; tetrahydrofolate biosynthesis; 7,8-dihydrofolate from 2-amino-4-hydroxy-6-hydroxymethyl-7,8-dihydropteridine diphosphate and 4-aminobenzoate: step 1/2.</text>
</comment>
<evidence type="ECO:0000256" key="4">
    <source>
        <dbReference type="ARBA" id="ARBA00009503"/>
    </source>
</evidence>
<dbReference type="SUPFAM" id="SSF51717">
    <property type="entry name" value="Dihydropteroate synthetase-like"/>
    <property type="match status" value="1"/>
</dbReference>
<organism evidence="14 15">
    <name type="scientific">Candidatus Magnetoglobus multicellularis str. Araruama</name>
    <dbReference type="NCBI Taxonomy" id="890399"/>
    <lineage>
        <taxon>Bacteria</taxon>
        <taxon>Pseudomonadati</taxon>
        <taxon>Thermodesulfobacteriota</taxon>
        <taxon>Desulfobacteria</taxon>
        <taxon>Desulfobacterales</taxon>
        <taxon>Desulfobacteraceae</taxon>
        <taxon>Candidatus Magnetoglobus</taxon>
    </lineage>
</organism>
<evidence type="ECO:0000256" key="8">
    <source>
        <dbReference type="ARBA" id="ARBA00022723"/>
    </source>
</evidence>
<dbReference type="PROSITE" id="PS00793">
    <property type="entry name" value="DHPS_2"/>
    <property type="match status" value="1"/>
</dbReference>
<dbReference type="InterPro" id="IPR000489">
    <property type="entry name" value="Pterin-binding_dom"/>
</dbReference>
<evidence type="ECO:0000259" key="13">
    <source>
        <dbReference type="PROSITE" id="PS50972"/>
    </source>
</evidence>
<dbReference type="EMBL" id="ATBP01000004">
    <property type="protein sequence ID" value="ETR74559.1"/>
    <property type="molecule type" value="Genomic_DNA"/>
</dbReference>
<comment type="similarity">
    <text evidence="4 12">Belongs to the DHPS family.</text>
</comment>
<evidence type="ECO:0000256" key="3">
    <source>
        <dbReference type="ARBA" id="ARBA00004763"/>
    </source>
</evidence>
<evidence type="ECO:0000256" key="12">
    <source>
        <dbReference type="RuleBase" id="RU361205"/>
    </source>
</evidence>
<evidence type="ECO:0000256" key="10">
    <source>
        <dbReference type="ARBA" id="ARBA00022909"/>
    </source>
</evidence>
<comment type="catalytic activity">
    <reaction evidence="1">
        <text>(7,8-dihydropterin-6-yl)methyl diphosphate + 4-aminobenzoate = 7,8-dihydropteroate + diphosphate</text>
        <dbReference type="Rhea" id="RHEA:19949"/>
        <dbReference type="ChEBI" id="CHEBI:17836"/>
        <dbReference type="ChEBI" id="CHEBI:17839"/>
        <dbReference type="ChEBI" id="CHEBI:33019"/>
        <dbReference type="ChEBI" id="CHEBI:72950"/>
        <dbReference type="EC" id="2.5.1.15"/>
    </reaction>
</comment>
<dbReference type="AlphaFoldDB" id="A0A1V1PI31"/>
<comment type="function">
    <text evidence="12">Catalyzes the condensation of para-aminobenzoate (pABA) with 6-hydroxymethyl-7,8-dihydropterin diphosphate (DHPt-PP) to form 7,8-dihydropteroate (H2Pte), the immediate precursor of folate derivatives.</text>
</comment>
<keyword evidence="8 12" id="KW-0479">Metal-binding</keyword>
<keyword evidence="7 12" id="KW-0808">Transferase</keyword>
<sequence length="321" mass="35018">MKRKLTRLNKKENNRTRQKPKVLNMKSYTIKWHNHQLDLGFPPLIMGILNITPDSFSDGGQFFTPQTAIAHAQQMVDQGAHIIDIGGESTRPFADPVPADQEIARVVPVISELNKHISVPISIDTSKAVVAKAALEAGASIVNDISALGDPGMGAVVRDAHVPLILMHMKGTPQTMQISPEYDNIIDEIYDTLNVSIEKAVESGISRELIIVDPGIGFGKSVGDNFTIIQHLNSFHGLGVPLLIGTSRKSFIQKALDIHPDYLNYSEAIECGTMVTITMSALAGAHIVRVHNVYQTRITLTLLNSLTGDQLSGCQKKSDEK</sequence>
<proteinExistence type="inferred from homology"/>
<dbReference type="InterPro" id="IPR045031">
    <property type="entry name" value="DHP_synth-like"/>
</dbReference>
<dbReference type="GO" id="GO:0046654">
    <property type="term" value="P:tetrahydrofolate biosynthetic process"/>
    <property type="evidence" value="ECO:0007669"/>
    <property type="project" value="UniProtKB-UniPathway"/>
</dbReference>
<dbReference type="InterPro" id="IPR011005">
    <property type="entry name" value="Dihydropteroate_synth-like_sf"/>
</dbReference>
<dbReference type="Proteomes" id="UP000189670">
    <property type="component" value="Unassembled WGS sequence"/>
</dbReference>
<dbReference type="GO" id="GO:0005829">
    <property type="term" value="C:cytosol"/>
    <property type="evidence" value="ECO:0007669"/>
    <property type="project" value="TreeGrafter"/>
</dbReference>
<feature type="domain" description="Pterin-binding" evidence="13">
    <location>
        <begin position="43"/>
        <end position="301"/>
    </location>
</feature>
<reference evidence="15" key="1">
    <citation type="submission" date="2012-11" db="EMBL/GenBank/DDBJ databases">
        <authorList>
            <person name="Lucero-Rivera Y.E."/>
            <person name="Tovar-Ramirez D."/>
        </authorList>
    </citation>
    <scope>NUCLEOTIDE SEQUENCE [LARGE SCALE GENOMIC DNA]</scope>
    <source>
        <strain evidence="15">Araruama</strain>
    </source>
</reference>
<gene>
    <name evidence="14" type="ORF">OMM_00142</name>
</gene>
<protein>
    <recommendedName>
        <fullName evidence="6 12">Dihydropteroate synthase</fullName>
        <shortName evidence="12">DHPS</shortName>
        <ecNumber evidence="5 12">2.5.1.15</ecNumber>
    </recommendedName>
    <alternativeName>
        <fullName evidence="11 12">Dihydropteroate pyrophosphorylase</fullName>
    </alternativeName>
</protein>
<keyword evidence="9 12" id="KW-0460">Magnesium</keyword>
<accession>A0A1V1PI31</accession>
<evidence type="ECO:0000256" key="2">
    <source>
        <dbReference type="ARBA" id="ARBA00001946"/>
    </source>
</evidence>
<dbReference type="GO" id="GO:0046872">
    <property type="term" value="F:metal ion binding"/>
    <property type="evidence" value="ECO:0007669"/>
    <property type="project" value="UniProtKB-KW"/>
</dbReference>
<dbReference type="NCBIfam" id="TIGR01496">
    <property type="entry name" value="DHPS"/>
    <property type="match status" value="1"/>
</dbReference>
<dbReference type="GO" id="GO:0004156">
    <property type="term" value="F:dihydropteroate synthase activity"/>
    <property type="evidence" value="ECO:0007669"/>
    <property type="project" value="UniProtKB-EC"/>
</dbReference>
<evidence type="ECO:0000256" key="1">
    <source>
        <dbReference type="ARBA" id="ARBA00000012"/>
    </source>
</evidence>
<dbReference type="InterPro" id="IPR006390">
    <property type="entry name" value="DHP_synth_dom"/>
</dbReference>
<dbReference type="PROSITE" id="PS50972">
    <property type="entry name" value="PTERIN_BINDING"/>
    <property type="match status" value="1"/>
</dbReference>
<evidence type="ECO:0000313" key="15">
    <source>
        <dbReference type="Proteomes" id="UP000189670"/>
    </source>
</evidence>
<dbReference type="PANTHER" id="PTHR20941:SF1">
    <property type="entry name" value="FOLIC ACID SYNTHESIS PROTEIN FOL1"/>
    <property type="match status" value="1"/>
</dbReference>
<evidence type="ECO:0000256" key="11">
    <source>
        <dbReference type="ARBA" id="ARBA00030193"/>
    </source>
</evidence>
<dbReference type="GO" id="GO:0046656">
    <property type="term" value="P:folic acid biosynthetic process"/>
    <property type="evidence" value="ECO:0007669"/>
    <property type="project" value="UniProtKB-KW"/>
</dbReference>
<dbReference type="PANTHER" id="PTHR20941">
    <property type="entry name" value="FOLATE SYNTHESIS PROTEINS"/>
    <property type="match status" value="1"/>
</dbReference>
<dbReference type="PROSITE" id="PS00792">
    <property type="entry name" value="DHPS_1"/>
    <property type="match status" value="1"/>
</dbReference>
<evidence type="ECO:0000256" key="5">
    <source>
        <dbReference type="ARBA" id="ARBA00012458"/>
    </source>
</evidence>
<dbReference type="Gene3D" id="3.20.20.20">
    <property type="entry name" value="Dihydropteroate synthase-like"/>
    <property type="match status" value="1"/>
</dbReference>
<name>A0A1V1PI31_9BACT</name>
<dbReference type="EC" id="2.5.1.15" evidence="5 12"/>
<dbReference type="FunFam" id="3.20.20.20:FF:000006">
    <property type="entry name" value="Dihydropteroate synthase"/>
    <property type="match status" value="1"/>
</dbReference>
<evidence type="ECO:0000256" key="6">
    <source>
        <dbReference type="ARBA" id="ARBA00016919"/>
    </source>
</evidence>
<keyword evidence="10 12" id="KW-0289">Folate biosynthesis</keyword>
<evidence type="ECO:0000256" key="9">
    <source>
        <dbReference type="ARBA" id="ARBA00022842"/>
    </source>
</evidence>
<evidence type="ECO:0000256" key="7">
    <source>
        <dbReference type="ARBA" id="ARBA00022679"/>
    </source>
</evidence>
<dbReference type="CDD" id="cd00739">
    <property type="entry name" value="DHPS"/>
    <property type="match status" value="1"/>
</dbReference>
<dbReference type="UniPathway" id="UPA00077">
    <property type="reaction ID" value="UER00156"/>
</dbReference>
<dbReference type="Pfam" id="PF00809">
    <property type="entry name" value="Pterin_bind"/>
    <property type="match status" value="1"/>
</dbReference>
<evidence type="ECO:0000313" key="14">
    <source>
        <dbReference type="EMBL" id="ETR74559.1"/>
    </source>
</evidence>
<comment type="cofactor">
    <cofactor evidence="2 12">
        <name>Mg(2+)</name>
        <dbReference type="ChEBI" id="CHEBI:18420"/>
    </cofactor>
</comment>